<evidence type="ECO:0000313" key="3">
    <source>
        <dbReference type="Proteomes" id="UP001139494"/>
    </source>
</evidence>
<dbReference type="InterPro" id="IPR006311">
    <property type="entry name" value="TAT_signal"/>
</dbReference>
<dbReference type="Proteomes" id="UP001139494">
    <property type="component" value="Unassembled WGS sequence"/>
</dbReference>
<dbReference type="GO" id="GO:0019646">
    <property type="term" value="P:aerobic electron transport chain"/>
    <property type="evidence" value="ECO:0007669"/>
    <property type="project" value="InterPro"/>
</dbReference>
<protein>
    <recommendedName>
        <fullName evidence="4">High potential iron-sulfur proteins family profile domain-containing protein</fullName>
    </recommendedName>
</protein>
<dbReference type="RefSeq" id="WP_256029925.1">
    <property type="nucleotide sequence ID" value="NZ_JAHLKM010000014.1"/>
</dbReference>
<dbReference type="SUPFAM" id="SSF57652">
    <property type="entry name" value="HIPIP (high potential iron protein)"/>
    <property type="match status" value="1"/>
</dbReference>
<dbReference type="EMBL" id="JAHLKM010000014">
    <property type="protein sequence ID" value="MCQ4333900.1"/>
    <property type="molecule type" value="Genomic_DNA"/>
</dbReference>
<name>A0A9R1CTU9_9EURY</name>
<gene>
    <name evidence="2" type="ORF">KM295_10485</name>
</gene>
<evidence type="ECO:0000256" key="1">
    <source>
        <dbReference type="SAM" id="MobiDB-lite"/>
    </source>
</evidence>
<dbReference type="GO" id="GO:0009055">
    <property type="term" value="F:electron transfer activity"/>
    <property type="evidence" value="ECO:0007669"/>
    <property type="project" value="InterPro"/>
</dbReference>
<dbReference type="InterPro" id="IPR036369">
    <property type="entry name" value="HIPIP_sf"/>
</dbReference>
<keyword evidence="3" id="KW-1185">Reference proteome</keyword>
<organism evidence="2 3">
    <name type="scientific">Natronomonas aquatica</name>
    <dbReference type="NCBI Taxonomy" id="2841590"/>
    <lineage>
        <taxon>Archaea</taxon>
        <taxon>Methanobacteriati</taxon>
        <taxon>Methanobacteriota</taxon>
        <taxon>Stenosarchaea group</taxon>
        <taxon>Halobacteria</taxon>
        <taxon>Halobacteriales</taxon>
        <taxon>Natronomonadaceae</taxon>
        <taxon>Natronomonas</taxon>
    </lineage>
</organism>
<accession>A0A9R1CTU9</accession>
<dbReference type="Gene3D" id="4.10.490.10">
    <property type="entry name" value="High potential iron-sulphur protein"/>
    <property type="match status" value="1"/>
</dbReference>
<comment type="caution">
    <text evidence="2">The sequence shown here is derived from an EMBL/GenBank/DDBJ whole genome shotgun (WGS) entry which is preliminary data.</text>
</comment>
<evidence type="ECO:0008006" key="4">
    <source>
        <dbReference type="Google" id="ProtNLM"/>
    </source>
</evidence>
<feature type="region of interest" description="Disordered" evidence="1">
    <location>
        <begin position="146"/>
        <end position="178"/>
    </location>
</feature>
<evidence type="ECO:0000313" key="2">
    <source>
        <dbReference type="EMBL" id="MCQ4333900.1"/>
    </source>
</evidence>
<feature type="compositionally biased region" description="Basic and acidic residues" evidence="1">
    <location>
        <begin position="163"/>
        <end position="178"/>
    </location>
</feature>
<dbReference type="AlphaFoldDB" id="A0A9R1CTU9"/>
<reference evidence="2" key="1">
    <citation type="journal article" date="2023" name="Front. Microbiol.">
        <title>Genomic-based phylogenetic and metabolic analyses of the genus Natronomonas, and description of Natronomonas aquatica sp. nov.</title>
        <authorList>
            <person name="Garcia-Roldan A."/>
            <person name="Duran-Viseras A."/>
            <person name="de la Haba R.R."/>
            <person name="Corral P."/>
            <person name="Sanchez-Porro C."/>
            <person name="Ventosa A."/>
        </authorList>
    </citation>
    <scope>NUCLEOTIDE SEQUENCE</scope>
    <source>
        <strain evidence="2">F2-12</strain>
    </source>
</reference>
<feature type="region of interest" description="Disordered" evidence="1">
    <location>
        <begin position="1"/>
        <end position="23"/>
    </location>
</feature>
<proteinExistence type="predicted"/>
<sequence length="178" mass="19034">MSDGDRSAGDPESPDGGETPKRRRFLQLASTASIGALVGCLQSGGGQSEAAAETGRPDDWCVEENDVEVPDSLKTATSVDGVERDPNDINTRQEAGYQCYPQGYALCANCTYFIPGKPAETGMGDGACAIVEGIVRSRDYCALYEPNEDLEEFPSTDTAQQDEQGRRSNGREKAPDVN</sequence>
<dbReference type="PROSITE" id="PS51318">
    <property type="entry name" value="TAT"/>
    <property type="match status" value="1"/>
</dbReference>